<organism evidence="2 3">
    <name type="scientific">Haloactinospora alba</name>
    <dbReference type="NCBI Taxonomy" id="405555"/>
    <lineage>
        <taxon>Bacteria</taxon>
        <taxon>Bacillati</taxon>
        <taxon>Actinomycetota</taxon>
        <taxon>Actinomycetes</taxon>
        <taxon>Streptosporangiales</taxon>
        <taxon>Nocardiopsidaceae</taxon>
        <taxon>Haloactinospora</taxon>
    </lineage>
</organism>
<accession>A0A543NIW8</accession>
<dbReference type="AlphaFoldDB" id="A0A543NIW8"/>
<dbReference type="InterPro" id="IPR046041">
    <property type="entry name" value="DUF5999"/>
</dbReference>
<dbReference type="OrthoDB" id="3217111at2"/>
<protein>
    <submittedName>
        <fullName evidence="2">Uncharacterized protein</fullName>
    </submittedName>
</protein>
<dbReference type="EMBL" id="VFQC01000001">
    <property type="protein sequence ID" value="TQN31793.1"/>
    <property type="molecule type" value="Genomic_DNA"/>
</dbReference>
<comment type="caution">
    <text evidence="2">The sequence shown here is derived from an EMBL/GenBank/DDBJ whole genome shotgun (WGS) entry which is preliminary data.</text>
</comment>
<dbReference type="Pfam" id="PF19462">
    <property type="entry name" value="DUF5999"/>
    <property type="match status" value="1"/>
</dbReference>
<dbReference type="RefSeq" id="WP_141923378.1">
    <property type="nucleotide sequence ID" value="NZ_VFQC01000001.1"/>
</dbReference>
<reference evidence="2 3" key="1">
    <citation type="submission" date="2019-06" db="EMBL/GenBank/DDBJ databases">
        <title>Sequencing the genomes of 1000 actinobacteria strains.</title>
        <authorList>
            <person name="Klenk H.-P."/>
        </authorList>
    </citation>
    <scope>NUCLEOTIDE SEQUENCE [LARGE SCALE GENOMIC DNA]</scope>
    <source>
        <strain evidence="2 3">DSM 45015</strain>
    </source>
</reference>
<evidence type="ECO:0000256" key="1">
    <source>
        <dbReference type="SAM" id="MobiDB-lite"/>
    </source>
</evidence>
<keyword evidence="3" id="KW-1185">Reference proteome</keyword>
<dbReference type="Proteomes" id="UP000317422">
    <property type="component" value="Unassembled WGS sequence"/>
</dbReference>
<gene>
    <name evidence="2" type="ORF">FHX37_1714</name>
</gene>
<sequence length="77" mass="8167">MSCPHSPQCPDVNSPEREAARVVASHAEQGWSLLCNGVVLFDDTGELLPDGNTVAPHRPTDRSASTRSDADLSAHSV</sequence>
<feature type="compositionally biased region" description="Basic and acidic residues" evidence="1">
    <location>
        <begin position="68"/>
        <end position="77"/>
    </location>
</feature>
<feature type="region of interest" description="Disordered" evidence="1">
    <location>
        <begin position="47"/>
        <end position="77"/>
    </location>
</feature>
<name>A0A543NIW8_9ACTN</name>
<proteinExistence type="predicted"/>
<evidence type="ECO:0000313" key="3">
    <source>
        <dbReference type="Proteomes" id="UP000317422"/>
    </source>
</evidence>
<evidence type="ECO:0000313" key="2">
    <source>
        <dbReference type="EMBL" id="TQN31793.1"/>
    </source>
</evidence>